<evidence type="ECO:0000256" key="1">
    <source>
        <dbReference type="SAM" id="SignalP"/>
    </source>
</evidence>
<sequence length="136" mass="15242">MARPLTYVLMCLIYARVAYGDEVDCVGDLLDDDLHYLPLFTPQAIRVRLNCECKGSGACNDLKKGYMIQVTQFGATNPKTASYTKKKFNVGDTIDQPIFAEYTENVFEHESSVSIVDKNSDVKVGPGKKYKIGYRI</sequence>
<evidence type="ECO:0000313" key="2">
    <source>
        <dbReference type="Proteomes" id="UP000887565"/>
    </source>
</evidence>
<dbReference type="AlphaFoldDB" id="A0A915JRS8"/>
<keyword evidence="2" id="KW-1185">Reference proteome</keyword>
<feature type="chain" id="PRO_5037527873" evidence="1">
    <location>
        <begin position="21"/>
        <end position="136"/>
    </location>
</feature>
<protein>
    <submittedName>
        <fullName evidence="3">Uncharacterized protein</fullName>
    </submittedName>
</protein>
<name>A0A915JRS8_ROMCU</name>
<organism evidence="2 3">
    <name type="scientific">Romanomermis culicivorax</name>
    <name type="common">Nematode worm</name>
    <dbReference type="NCBI Taxonomy" id="13658"/>
    <lineage>
        <taxon>Eukaryota</taxon>
        <taxon>Metazoa</taxon>
        <taxon>Ecdysozoa</taxon>
        <taxon>Nematoda</taxon>
        <taxon>Enoplea</taxon>
        <taxon>Dorylaimia</taxon>
        <taxon>Mermithida</taxon>
        <taxon>Mermithoidea</taxon>
        <taxon>Mermithidae</taxon>
        <taxon>Romanomermis</taxon>
    </lineage>
</organism>
<keyword evidence="1" id="KW-0732">Signal</keyword>
<evidence type="ECO:0000313" key="3">
    <source>
        <dbReference type="WBParaSite" id="nRc.2.0.1.t28789-RA"/>
    </source>
</evidence>
<accession>A0A915JRS8</accession>
<dbReference type="WBParaSite" id="nRc.2.0.1.t28789-RA">
    <property type="protein sequence ID" value="nRc.2.0.1.t28789-RA"/>
    <property type="gene ID" value="nRc.2.0.1.g28789"/>
</dbReference>
<proteinExistence type="predicted"/>
<feature type="signal peptide" evidence="1">
    <location>
        <begin position="1"/>
        <end position="20"/>
    </location>
</feature>
<dbReference type="Proteomes" id="UP000887565">
    <property type="component" value="Unplaced"/>
</dbReference>
<reference evidence="3" key="1">
    <citation type="submission" date="2022-11" db="UniProtKB">
        <authorList>
            <consortium name="WormBaseParasite"/>
        </authorList>
    </citation>
    <scope>IDENTIFICATION</scope>
</reference>